<dbReference type="Gene3D" id="3.40.720.10">
    <property type="entry name" value="Alkaline Phosphatase, subunit A"/>
    <property type="match status" value="1"/>
</dbReference>
<keyword evidence="1" id="KW-0472">Membrane</keyword>
<feature type="transmembrane region" description="Helical" evidence="1">
    <location>
        <begin position="71"/>
        <end position="91"/>
    </location>
</feature>
<sequence length="564" mass="61692">MILTLILLAAIGVIVLAERSAEHLPFAISMLFLSAAVISFIVGDFDRAILLASVLAAAITAASTIKHNYSALKLIVTDLPLMFAGTVPFFASQYPRAVLAVLTGTAALVLAVIATLIYGTGPSIPLDVRVSLFSVALVCVVTAFRMSGGGISFQRIMAQRRCFYSTFMASLIDPHSWRQVGGLALSDIANDPLPLMAAVPARTTEYPDIIVIQHESIFDPRIFGLPIEPTVEAFLSPTNGLHGILNVDIFGGGSWQSEFSLLTGLSSASFGSNAYYLFKQGAGRFHNSLPHALAALGYRTMLASSCRRSFLSYDEFYRSIGIGERIFTDDFPPPFDISQFETTNSDAIFLEAAFAAHRKGIADDPAPRFLYALTNFNHGPHNRRLAAPGQFERERAFAASSLPDAQYAEYYARLAETASTWNRLKFELTTNFPKRPVLIVHYGDHQPVVAKRIDRQLKLPNDARRAFRTFYAMEALNIVPDRLASGPGADLDIAFLGTVALQQAGLPLDPIFATRASLLDHCRETYFASPSEQKRRFHRTLVDLGMIDTGPSVPNGRYSPTPTK</sequence>
<keyword evidence="1" id="KW-0812">Transmembrane</keyword>
<dbReference type="SUPFAM" id="SSF53649">
    <property type="entry name" value="Alkaline phosphatase-like"/>
    <property type="match status" value="1"/>
</dbReference>
<comment type="caution">
    <text evidence="3">The sequence shown here is derived from an EMBL/GenBank/DDBJ whole genome shotgun (WGS) entry which is preliminary data.</text>
</comment>
<name>A0ABU8BA63_9BRAD</name>
<accession>A0ABU8BA63</accession>
<evidence type="ECO:0000256" key="1">
    <source>
        <dbReference type="SAM" id="Phobius"/>
    </source>
</evidence>
<feature type="transmembrane region" description="Helical" evidence="1">
    <location>
        <begin position="98"/>
        <end position="118"/>
    </location>
</feature>
<feature type="domain" description="Sulfatase N-terminal" evidence="2">
    <location>
        <begin position="207"/>
        <end position="449"/>
    </location>
</feature>
<organism evidence="3 4">
    <name type="scientific">Bradyrhizobium algeriense</name>
    <dbReference type="NCBI Taxonomy" id="634784"/>
    <lineage>
        <taxon>Bacteria</taxon>
        <taxon>Pseudomonadati</taxon>
        <taxon>Pseudomonadota</taxon>
        <taxon>Alphaproteobacteria</taxon>
        <taxon>Hyphomicrobiales</taxon>
        <taxon>Nitrobacteraceae</taxon>
        <taxon>Bradyrhizobium</taxon>
    </lineage>
</organism>
<keyword evidence="1" id="KW-1133">Transmembrane helix</keyword>
<proteinExistence type="predicted"/>
<dbReference type="EMBL" id="JAZHRV010000001">
    <property type="protein sequence ID" value="MEH2555407.1"/>
    <property type="molecule type" value="Genomic_DNA"/>
</dbReference>
<dbReference type="InterPro" id="IPR000917">
    <property type="entry name" value="Sulfatase_N"/>
</dbReference>
<evidence type="ECO:0000313" key="4">
    <source>
        <dbReference type="Proteomes" id="UP001364224"/>
    </source>
</evidence>
<evidence type="ECO:0000259" key="2">
    <source>
        <dbReference type="Pfam" id="PF00884"/>
    </source>
</evidence>
<protein>
    <submittedName>
        <fullName evidence="3">Phosphoglycerol transferase MdoB-like AlkP superfamily enzyme</fullName>
    </submittedName>
</protein>
<feature type="transmembrane region" description="Helical" evidence="1">
    <location>
        <begin position="48"/>
        <end position="65"/>
    </location>
</feature>
<dbReference type="Pfam" id="PF00884">
    <property type="entry name" value="Sulfatase"/>
    <property type="match status" value="1"/>
</dbReference>
<evidence type="ECO:0000313" key="3">
    <source>
        <dbReference type="EMBL" id="MEH2555407.1"/>
    </source>
</evidence>
<gene>
    <name evidence="3" type="ORF">V1286_002936</name>
</gene>
<dbReference type="RefSeq" id="WP_334480479.1">
    <property type="nucleotide sequence ID" value="NZ_JAZHRV010000001.1"/>
</dbReference>
<reference evidence="3 4" key="1">
    <citation type="submission" date="2024-02" db="EMBL/GenBank/DDBJ databases">
        <title>Adaptive strategies in a cosmopolitan and abundant soil bacterium.</title>
        <authorList>
            <person name="Carini P."/>
        </authorList>
    </citation>
    <scope>NUCLEOTIDE SEQUENCE [LARGE SCALE GENOMIC DNA]</scope>
    <source>
        <strain evidence="3 4">AZCC 1608</strain>
    </source>
</reference>
<feature type="transmembrane region" description="Helical" evidence="1">
    <location>
        <begin position="27"/>
        <end position="43"/>
    </location>
</feature>
<dbReference type="Proteomes" id="UP001364224">
    <property type="component" value="Unassembled WGS sequence"/>
</dbReference>
<keyword evidence="4" id="KW-1185">Reference proteome</keyword>
<dbReference type="InterPro" id="IPR017850">
    <property type="entry name" value="Alkaline_phosphatase_core_sf"/>
</dbReference>
<feature type="transmembrane region" description="Helical" evidence="1">
    <location>
        <begin position="130"/>
        <end position="151"/>
    </location>
</feature>